<evidence type="ECO:0000256" key="2">
    <source>
        <dbReference type="HAMAP-Rule" id="MF_00612"/>
    </source>
</evidence>
<dbReference type="Pfam" id="PF17775">
    <property type="entry name" value="YchJ_M-like"/>
    <property type="match status" value="1"/>
</dbReference>
<evidence type="ECO:0000313" key="5">
    <source>
        <dbReference type="Proteomes" id="UP000509638"/>
    </source>
</evidence>
<dbReference type="Pfam" id="PF02810">
    <property type="entry name" value="SEC-C"/>
    <property type="match status" value="1"/>
</dbReference>
<dbReference type="EMBL" id="CP058316">
    <property type="protein sequence ID" value="QLD13375.1"/>
    <property type="molecule type" value="Genomic_DNA"/>
</dbReference>
<dbReference type="InterPro" id="IPR023006">
    <property type="entry name" value="YchJ-like"/>
</dbReference>
<feature type="domain" description="YchJ-like middle NTF2-like" evidence="3">
    <location>
        <begin position="42"/>
        <end position="134"/>
    </location>
</feature>
<dbReference type="HAMAP" id="MF_00612">
    <property type="entry name" value="UPF0225"/>
    <property type="match status" value="1"/>
</dbReference>
<gene>
    <name evidence="4" type="ORF">HW566_14580</name>
</gene>
<evidence type="ECO:0000259" key="3">
    <source>
        <dbReference type="Pfam" id="PF17775"/>
    </source>
</evidence>
<organism evidence="4 5">
    <name type="scientific">Microbacterium oleivorans</name>
    <dbReference type="NCBI Taxonomy" id="273677"/>
    <lineage>
        <taxon>Bacteria</taxon>
        <taxon>Bacillati</taxon>
        <taxon>Actinomycetota</taxon>
        <taxon>Actinomycetes</taxon>
        <taxon>Micrococcales</taxon>
        <taxon>Microbacteriaceae</taxon>
        <taxon>Microbacterium</taxon>
    </lineage>
</organism>
<dbReference type="InterPro" id="IPR048469">
    <property type="entry name" value="YchJ-like_M"/>
</dbReference>
<accession>A0A7D5J1B7</accession>
<reference evidence="4 5" key="1">
    <citation type="submission" date="2020-06" db="EMBL/GenBank/DDBJ databases">
        <authorList>
            <person name="Jo H."/>
        </authorList>
    </citation>
    <scope>NUCLEOTIDE SEQUENCE [LARGE SCALE GENOMIC DNA]</scope>
    <source>
        <strain evidence="4 5">I46</strain>
    </source>
</reference>
<protein>
    <recommendedName>
        <fullName evidence="2">UPF0225 protein HW566_14580</fullName>
    </recommendedName>
</protein>
<dbReference type="AlphaFoldDB" id="A0A7D5J1B7"/>
<evidence type="ECO:0000256" key="1">
    <source>
        <dbReference type="ARBA" id="ARBA00010839"/>
    </source>
</evidence>
<dbReference type="InterPro" id="IPR032710">
    <property type="entry name" value="NTF2-like_dom_sf"/>
</dbReference>
<proteinExistence type="inferred from homology"/>
<sequence>MSFGDASRRRRPAAAAACPCGSSRAFGACCGPILDGRAADAPEQLMRSRYTAFALGDTVHLARTWHPATRPADLDADRGTDWLGLTIVRAAGGAPDDDGVVEFRARWRAGGVTGELHEVSRFRRLRGRWVYVDGIIDEAS</sequence>
<dbReference type="InterPro" id="IPR004027">
    <property type="entry name" value="SEC_C_motif"/>
</dbReference>
<dbReference type="SUPFAM" id="SSF54427">
    <property type="entry name" value="NTF2-like"/>
    <property type="match status" value="1"/>
</dbReference>
<name>A0A7D5J1B7_9MICO</name>
<comment type="similarity">
    <text evidence="1 2">Belongs to the UPF0225 family.</text>
</comment>
<evidence type="ECO:0000313" key="4">
    <source>
        <dbReference type="EMBL" id="QLD13375.1"/>
    </source>
</evidence>
<dbReference type="Proteomes" id="UP000509638">
    <property type="component" value="Chromosome"/>
</dbReference>
<dbReference type="Gene3D" id="3.10.450.50">
    <property type="match status" value="1"/>
</dbReference>